<dbReference type="AlphaFoldDB" id="A0A6J7SFK3"/>
<organism evidence="1">
    <name type="scientific">freshwater metagenome</name>
    <dbReference type="NCBI Taxonomy" id="449393"/>
    <lineage>
        <taxon>unclassified sequences</taxon>
        <taxon>metagenomes</taxon>
        <taxon>ecological metagenomes</taxon>
    </lineage>
</organism>
<name>A0A6J7SFK3_9ZZZZ</name>
<gene>
    <name evidence="1" type="ORF">UFOPK4173_01759</name>
</gene>
<reference evidence="1" key="1">
    <citation type="submission" date="2020-05" db="EMBL/GenBank/DDBJ databases">
        <authorList>
            <person name="Chiriac C."/>
            <person name="Salcher M."/>
            <person name="Ghai R."/>
            <person name="Kavagutti S V."/>
        </authorList>
    </citation>
    <scope>NUCLEOTIDE SEQUENCE</scope>
</reference>
<proteinExistence type="predicted"/>
<evidence type="ECO:0000313" key="1">
    <source>
        <dbReference type="EMBL" id="CAB5039989.1"/>
    </source>
</evidence>
<accession>A0A6J7SFK3</accession>
<dbReference type="EMBL" id="CAFBPW010000267">
    <property type="protein sequence ID" value="CAB5039989.1"/>
    <property type="molecule type" value="Genomic_DNA"/>
</dbReference>
<sequence>MTFTISYQLGPEQGVLFGLLGATLGTQAAITNQARGAEDHRVVEAHPSG</sequence>
<protein>
    <submittedName>
        <fullName evidence="1">Unannotated protein</fullName>
    </submittedName>
</protein>